<keyword evidence="4" id="KW-0614">Plasmid</keyword>
<dbReference type="GO" id="GO:0030288">
    <property type="term" value="C:outer membrane-bounded periplasmic space"/>
    <property type="evidence" value="ECO:0007669"/>
    <property type="project" value="TreeGrafter"/>
</dbReference>
<sequence length="157" mass="16663">MQLTTSVYVIVTQLRGSLQASAYATFANNGWQSKTTAILQVTDRSGKALIDNPPQPKLVLNQWAVASVNSTLQTVVQSGTGIAAQIGRPAAGKTGTTSSERDVWFVGYVPQLSVAVWEGNDNYARIGAGATGGGWMAPVWREFMSEALKDLSTGQKA</sequence>
<dbReference type="SUPFAM" id="SSF56601">
    <property type="entry name" value="beta-lactamase/transpeptidase-like"/>
    <property type="match status" value="1"/>
</dbReference>
<evidence type="ECO:0000313" key="4">
    <source>
        <dbReference type="EMBL" id="ABW32387.1"/>
    </source>
</evidence>
<protein>
    <submittedName>
        <fullName evidence="4">Penicillin-binding protein, 1A family, putative</fullName>
    </submittedName>
</protein>
<dbReference type="PANTHER" id="PTHR32282:SF33">
    <property type="entry name" value="PEPTIDOGLYCAN GLYCOSYLTRANSFERASE"/>
    <property type="match status" value="1"/>
</dbReference>
<dbReference type="Proteomes" id="UP000000268">
    <property type="component" value="Plasmid pREB3"/>
</dbReference>
<dbReference type="GO" id="GO:0008658">
    <property type="term" value="F:penicillin binding"/>
    <property type="evidence" value="ECO:0007669"/>
    <property type="project" value="InterPro"/>
</dbReference>
<dbReference type="InterPro" id="IPR012338">
    <property type="entry name" value="Beta-lactam/transpept-like"/>
</dbReference>
<keyword evidence="2" id="KW-0808">Transferase</keyword>
<dbReference type="Pfam" id="PF00905">
    <property type="entry name" value="Transpeptidase"/>
    <property type="match status" value="1"/>
</dbReference>
<reference evidence="4 5" key="1">
    <citation type="journal article" date="2008" name="Proc. Natl. Acad. Sci. U.S.A.">
        <title>Niche adaptation and genome expansion in the chlorophyll d-producing cyanobacterium Acaryochloris marina.</title>
        <authorList>
            <person name="Swingley W.D."/>
            <person name="Chen M."/>
            <person name="Cheung P.C."/>
            <person name="Conrad A.L."/>
            <person name="Dejesa L.C."/>
            <person name="Hao J."/>
            <person name="Honchak B.M."/>
            <person name="Karbach L.E."/>
            <person name="Kurdoglu A."/>
            <person name="Lahiri S."/>
            <person name="Mastrian S.D."/>
            <person name="Miyashita H."/>
            <person name="Page L."/>
            <person name="Ramakrishna P."/>
            <person name="Satoh S."/>
            <person name="Sattley W.M."/>
            <person name="Shimada Y."/>
            <person name="Taylor H.L."/>
            <person name="Tomo T."/>
            <person name="Tsuchiya T."/>
            <person name="Wang Z.T."/>
            <person name="Raymond J."/>
            <person name="Mimuro M."/>
            <person name="Blankenship R.E."/>
            <person name="Touchman J.W."/>
        </authorList>
    </citation>
    <scope>NUCLEOTIDE SEQUENCE [LARGE SCALE GENOMIC DNA]</scope>
    <source>
        <strain evidence="5">MBIC 11017</strain>
        <plasmid evidence="5">Plasmid pREB3</plasmid>
    </source>
</reference>
<gene>
    <name evidence="4" type="ordered locus">AM1_C0077</name>
</gene>
<dbReference type="InterPro" id="IPR001460">
    <property type="entry name" value="PCN-bd_Tpept"/>
</dbReference>
<dbReference type="EMBL" id="CP000840">
    <property type="protein sequence ID" value="ABW32387.1"/>
    <property type="molecule type" value="Genomic_DNA"/>
</dbReference>
<dbReference type="GO" id="GO:0009252">
    <property type="term" value="P:peptidoglycan biosynthetic process"/>
    <property type="evidence" value="ECO:0007669"/>
    <property type="project" value="TreeGrafter"/>
</dbReference>
<evidence type="ECO:0000256" key="1">
    <source>
        <dbReference type="ARBA" id="ARBA00022676"/>
    </source>
</evidence>
<dbReference type="InterPro" id="IPR050396">
    <property type="entry name" value="Glycosyltr_51/Transpeptidase"/>
</dbReference>
<accession>A8ZMH6</accession>
<evidence type="ECO:0000313" key="5">
    <source>
        <dbReference type="Proteomes" id="UP000000268"/>
    </source>
</evidence>
<keyword evidence="5" id="KW-1185">Reference proteome</keyword>
<dbReference type="Gene3D" id="3.40.710.10">
    <property type="entry name" value="DD-peptidase/beta-lactamase superfamily"/>
    <property type="match status" value="1"/>
</dbReference>
<organism evidence="4 5">
    <name type="scientific">Acaryochloris marina (strain MBIC 11017)</name>
    <dbReference type="NCBI Taxonomy" id="329726"/>
    <lineage>
        <taxon>Bacteria</taxon>
        <taxon>Bacillati</taxon>
        <taxon>Cyanobacteriota</taxon>
        <taxon>Cyanophyceae</taxon>
        <taxon>Acaryochloridales</taxon>
        <taxon>Acaryochloridaceae</taxon>
        <taxon>Acaryochloris</taxon>
    </lineage>
</organism>
<feature type="domain" description="Penicillin-binding protein transpeptidase" evidence="3">
    <location>
        <begin position="19"/>
        <end position="113"/>
    </location>
</feature>
<dbReference type="AlphaFoldDB" id="A8ZMH6"/>
<dbReference type="KEGG" id="amr:AM1_C0077"/>
<geneLocation type="plasmid" evidence="4 5">
    <name>pREB3</name>
</geneLocation>
<name>A8ZMH6_ACAM1</name>
<evidence type="ECO:0000259" key="3">
    <source>
        <dbReference type="Pfam" id="PF00905"/>
    </source>
</evidence>
<proteinExistence type="predicted"/>
<dbReference type="HOGENOM" id="CLU_1674083_0_0_3"/>
<dbReference type="GO" id="GO:0008955">
    <property type="term" value="F:peptidoglycan glycosyltransferase activity"/>
    <property type="evidence" value="ECO:0007669"/>
    <property type="project" value="TreeGrafter"/>
</dbReference>
<keyword evidence="1" id="KW-0328">Glycosyltransferase</keyword>
<evidence type="ECO:0000256" key="2">
    <source>
        <dbReference type="ARBA" id="ARBA00022679"/>
    </source>
</evidence>
<dbReference type="PANTHER" id="PTHR32282">
    <property type="entry name" value="BINDING PROTEIN TRANSPEPTIDASE, PUTATIVE-RELATED"/>
    <property type="match status" value="1"/>
</dbReference>